<dbReference type="AlphaFoldDB" id="A0A3D8J0X1"/>
<sequence length="173" mass="18346">IKIYFANKGTIRSNLVFGMGGDGSTGTFVIAKKAPTDPNNPTDEEKRVDDLTIEGSITNNGLSGYTVTADKFLMDGYATVGGGKALTFDTYQATFNNFTLNNSGTTTITTKNVDFKTLFKLNNSGTTTISATEGGATFENFSLNNTNKVEISAKTYLVINGASSDITTKGNLT</sequence>
<accession>A0A3D8J0X1</accession>
<dbReference type="EMBL" id="NXLX01000048">
    <property type="protein sequence ID" value="RDU70494.1"/>
    <property type="molecule type" value="Genomic_DNA"/>
</dbReference>
<name>A0A3D8J0X1_9HELI</name>
<organism evidence="1 2">
    <name type="scientific">Helicobacter anseris</name>
    <dbReference type="NCBI Taxonomy" id="375926"/>
    <lineage>
        <taxon>Bacteria</taxon>
        <taxon>Pseudomonadati</taxon>
        <taxon>Campylobacterota</taxon>
        <taxon>Epsilonproteobacteria</taxon>
        <taxon>Campylobacterales</taxon>
        <taxon>Helicobacteraceae</taxon>
        <taxon>Helicobacter</taxon>
    </lineage>
</organism>
<dbReference type="Proteomes" id="UP000256695">
    <property type="component" value="Unassembled WGS sequence"/>
</dbReference>
<gene>
    <name evidence="1" type="ORF">CQA57_08120</name>
</gene>
<feature type="non-terminal residue" evidence="1">
    <location>
        <position position="173"/>
    </location>
</feature>
<protein>
    <recommendedName>
        <fullName evidence="3">Vacuolating cytotoxin</fullName>
    </recommendedName>
</protein>
<comment type="caution">
    <text evidence="1">The sequence shown here is derived from an EMBL/GenBank/DDBJ whole genome shotgun (WGS) entry which is preliminary data.</text>
</comment>
<feature type="non-terminal residue" evidence="1">
    <location>
        <position position="1"/>
    </location>
</feature>
<proteinExistence type="predicted"/>
<evidence type="ECO:0000313" key="2">
    <source>
        <dbReference type="Proteomes" id="UP000256695"/>
    </source>
</evidence>
<reference evidence="1 2" key="1">
    <citation type="submission" date="2018-04" db="EMBL/GenBank/DDBJ databases">
        <title>Novel Campyloabacter and Helicobacter Species and Strains.</title>
        <authorList>
            <person name="Mannion A.J."/>
            <person name="Shen Z."/>
            <person name="Fox J.G."/>
        </authorList>
    </citation>
    <scope>NUCLEOTIDE SEQUENCE [LARGE SCALE GENOMIC DNA]</scope>
    <source>
        <strain evidence="1 2">MIT 04-9362</strain>
    </source>
</reference>
<evidence type="ECO:0000313" key="1">
    <source>
        <dbReference type="EMBL" id="RDU70494.1"/>
    </source>
</evidence>
<evidence type="ECO:0008006" key="3">
    <source>
        <dbReference type="Google" id="ProtNLM"/>
    </source>
</evidence>
<keyword evidence="2" id="KW-1185">Reference proteome</keyword>
<dbReference type="RefSeq" id="WP_170126869.1">
    <property type="nucleotide sequence ID" value="NZ_NXLX01000048.1"/>
</dbReference>